<protein>
    <recommendedName>
        <fullName evidence="3">beta-galactosidase</fullName>
        <ecNumber evidence="3">3.2.1.23</ecNumber>
    </recommendedName>
</protein>
<dbReference type="EMBL" id="JADFTS010000009">
    <property type="protein sequence ID" value="KAF9590223.1"/>
    <property type="molecule type" value="Genomic_DNA"/>
</dbReference>
<name>A0A835H284_9MAGN</name>
<dbReference type="PANTHER" id="PTHR23421">
    <property type="entry name" value="BETA-GALACTOSIDASE RELATED"/>
    <property type="match status" value="1"/>
</dbReference>
<evidence type="ECO:0000256" key="2">
    <source>
        <dbReference type="ARBA" id="ARBA00009809"/>
    </source>
</evidence>
<accession>A0A835H284</accession>
<evidence type="ECO:0000256" key="1">
    <source>
        <dbReference type="ARBA" id="ARBA00001412"/>
    </source>
</evidence>
<dbReference type="OrthoDB" id="1657402at2759"/>
<dbReference type="Gene3D" id="3.20.20.80">
    <property type="entry name" value="Glycosidases"/>
    <property type="match status" value="1"/>
</dbReference>
<dbReference type="AlphaFoldDB" id="A0A835H284"/>
<dbReference type="GO" id="GO:0004565">
    <property type="term" value="F:beta-galactosidase activity"/>
    <property type="evidence" value="ECO:0007669"/>
    <property type="project" value="UniProtKB-EC"/>
</dbReference>
<organism evidence="5 6">
    <name type="scientific">Coptis chinensis</name>
    <dbReference type="NCBI Taxonomy" id="261450"/>
    <lineage>
        <taxon>Eukaryota</taxon>
        <taxon>Viridiplantae</taxon>
        <taxon>Streptophyta</taxon>
        <taxon>Embryophyta</taxon>
        <taxon>Tracheophyta</taxon>
        <taxon>Spermatophyta</taxon>
        <taxon>Magnoliopsida</taxon>
        <taxon>Ranunculales</taxon>
        <taxon>Ranunculaceae</taxon>
        <taxon>Coptidoideae</taxon>
        <taxon>Coptis</taxon>
    </lineage>
</organism>
<comment type="similarity">
    <text evidence="2">Belongs to the glycosyl hydrolase 35 family.</text>
</comment>
<evidence type="ECO:0000259" key="4">
    <source>
        <dbReference type="Pfam" id="PF01301"/>
    </source>
</evidence>
<dbReference type="EC" id="3.2.1.23" evidence="3"/>
<evidence type="ECO:0000313" key="5">
    <source>
        <dbReference type="EMBL" id="KAF9590223.1"/>
    </source>
</evidence>
<dbReference type="InterPro" id="IPR031330">
    <property type="entry name" value="Gly_Hdrlase_35_cat"/>
</dbReference>
<dbReference type="InterPro" id="IPR017853">
    <property type="entry name" value="GH"/>
</dbReference>
<comment type="catalytic activity">
    <reaction evidence="1">
        <text>Hydrolysis of terminal non-reducing beta-D-galactose residues in beta-D-galactosides.</text>
        <dbReference type="EC" id="3.2.1.23"/>
    </reaction>
</comment>
<reference evidence="5 6" key="1">
    <citation type="submission" date="2020-10" db="EMBL/GenBank/DDBJ databases">
        <title>The Coptis chinensis genome and diversification of protoberbering-type alkaloids.</title>
        <authorList>
            <person name="Wang B."/>
            <person name="Shu S."/>
            <person name="Song C."/>
            <person name="Liu Y."/>
        </authorList>
    </citation>
    <scope>NUCLEOTIDE SEQUENCE [LARGE SCALE GENOMIC DNA]</scope>
    <source>
        <strain evidence="5">HL-2020</strain>
        <tissue evidence="5">Leaf</tissue>
    </source>
</reference>
<keyword evidence="6" id="KW-1185">Reference proteome</keyword>
<dbReference type="GO" id="GO:0005975">
    <property type="term" value="P:carbohydrate metabolic process"/>
    <property type="evidence" value="ECO:0007669"/>
    <property type="project" value="InterPro"/>
</dbReference>
<proteinExistence type="inferred from homology"/>
<dbReference type="PRINTS" id="PR00742">
    <property type="entry name" value="GLHYDRLASE35"/>
</dbReference>
<feature type="domain" description="Glycoside hydrolase 35 catalytic" evidence="4">
    <location>
        <begin position="5"/>
        <end position="72"/>
    </location>
</feature>
<comment type="caution">
    <text evidence="5">The sequence shown here is derived from an EMBL/GenBank/DDBJ whole genome shotgun (WGS) entry which is preliminary data.</text>
</comment>
<dbReference type="InterPro" id="IPR001944">
    <property type="entry name" value="Glycoside_Hdrlase_35"/>
</dbReference>
<dbReference type="Proteomes" id="UP000631114">
    <property type="component" value="Unassembled WGS sequence"/>
</dbReference>
<evidence type="ECO:0000256" key="3">
    <source>
        <dbReference type="ARBA" id="ARBA00012756"/>
    </source>
</evidence>
<gene>
    <name evidence="5" type="ORF">IFM89_031962</name>
</gene>
<dbReference type="SUPFAM" id="SSF51445">
    <property type="entry name" value="(Trans)glycosidases"/>
    <property type="match status" value="1"/>
</dbReference>
<evidence type="ECO:0000313" key="6">
    <source>
        <dbReference type="Proteomes" id="UP000631114"/>
    </source>
</evidence>
<dbReference type="Pfam" id="PF01301">
    <property type="entry name" value="Glyco_hydro_35"/>
    <property type="match status" value="1"/>
</dbReference>
<sequence>MGGMKINTCNGFYCDWFSPNKAYKPKVWTENWTGWFTGFGGPVPHRPAEDVAFSVARFIQKGGSYMNYYMNHNFVTQMTKKHDMVVGGTILLLDNQLI</sequence>